<protein>
    <submittedName>
        <fullName evidence="8">Drug/metabolite transporter (DMT)-like permease</fullName>
    </submittedName>
</protein>
<dbReference type="InterPro" id="IPR051258">
    <property type="entry name" value="Diverse_Substrate_Transporter"/>
</dbReference>
<gene>
    <name evidence="8" type="ORF">J2W36_001863</name>
</gene>
<reference evidence="8 9" key="1">
    <citation type="submission" date="2023-07" db="EMBL/GenBank/DDBJ databases">
        <title>Sorghum-associated microbial communities from plants grown in Nebraska, USA.</title>
        <authorList>
            <person name="Schachtman D."/>
        </authorList>
    </citation>
    <scope>NUCLEOTIDE SEQUENCE [LARGE SCALE GENOMIC DNA]</scope>
    <source>
        <strain evidence="8 9">DS1607</strain>
    </source>
</reference>
<feature type="transmembrane region" description="Helical" evidence="6">
    <location>
        <begin position="253"/>
        <end position="273"/>
    </location>
</feature>
<dbReference type="Gene3D" id="1.10.3730.20">
    <property type="match status" value="1"/>
</dbReference>
<sequence>MNSRNMRTDFGRAEFMLLGVAAIWGGSYAVAKQALLQVPVLEFLCLRFGLTFVLLLPALRPLFQGQARRCLMVGCILGANLMAVFVCETWGVTLTTASHAAFLISLCVAFTPLVEWWMLGRRPTARVVAAVALALAGAALLSAKSNVSSGTTAFGWGDALMVGAAVLRALMVCLTQRLAGTQAVPALTLTALQSGLIAAGVAVLAWITPSPAWVGLPSGLDFWGQVAFLVLGCTLFAFYAQNHAASRTSPSRVSLLMGSEPAFGAMVAVLWLGEDVSPLGWAGGAMIVAAAVWVTLPQSQPRRYALPVIGATRARRR</sequence>
<dbReference type="SUPFAM" id="SSF103481">
    <property type="entry name" value="Multidrug resistance efflux transporter EmrE"/>
    <property type="match status" value="2"/>
</dbReference>
<accession>A0ABT9S8A7</accession>
<feature type="transmembrane region" description="Helical" evidence="6">
    <location>
        <begin position="279"/>
        <end position="296"/>
    </location>
</feature>
<feature type="transmembrane region" description="Helical" evidence="6">
    <location>
        <begin position="222"/>
        <end position="241"/>
    </location>
</feature>
<dbReference type="EMBL" id="JAUSRO010000005">
    <property type="protein sequence ID" value="MDP9899612.1"/>
    <property type="molecule type" value="Genomic_DNA"/>
</dbReference>
<evidence type="ECO:0000313" key="9">
    <source>
        <dbReference type="Proteomes" id="UP001226867"/>
    </source>
</evidence>
<evidence type="ECO:0000256" key="3">
    <source>
        <dbReference type="ARBA" id="ARBA00022692"/>
    </source>
</evidence>
<evidence type="ECO:0000256" key="1">
    <source>
        <dbReference type="ARBA" id="ARBA00004651"/>
    </source>
</evidence>
<evidence type="ECO:0000256" key="5">
    <source>
        <dbReference type="ARBA" id="ARBA00023136"/>
    </source>
</evidence>
<evidence type="ECO:0000256" key="2">
    <source>
        <dbReference type="ARBA" id="ARBA00022475"/>
    </source>
</evidence>
<keyword evidence="4 6" id="KW-1133">Transmembrane helix</keyword>
<evidence type="ECO:0000313" key="8">
    <source>
        <dbReference type="EMBL" id="MDP9899612.1"/>
    </source>
</evidence>
<comment type="subcellular location">
    <subcellularLocation>
        <location evidence="1">Cell membrane</location>
        <topology evidence="1">Multi-pass membrane protein</topology>
    </subcellularLocation>
</comment>
<feature type="transmembrane region" description="Helical" evidence="6">
    <location>
        <begin position="153"/>
        <end position="174"/>
    </location>
</feature>
<dbReference type="Pfam" id="PF00892">
    <property type="entry name" value="EamA"/>
    <property type="match status" value="2"/>
</dbReference>
<comment type="caution">
    <text evidence="8">The sequence shown here is derived from an EMBL/GenBank/DDBJ whole genome shotgun (WGS) entry which is preliminary data.</text>
</comment>
<keyword evidence="3 6" id="KW-0812">Transmembrane</keyword>
<dbReference type="RefSeq" id="WP_307689428.1">
    <property type="nucleotide sequence ID" value="NZ_JAUSRO010000005.1"/>
</dbReference>
<name>A0ABT9S8A7_9BURK</name>
<feature type="transmembrane region" description="Helical" evidence="6">
    <location>
        <begin position="71"/>
        <end position="91"/>
    </location>
</feature>
<evidence type="ECO:0000259" key="7">
    <source>
        <dbReference type="Pfam" id="PF00892"/>
    </source>
</evidence>
<dbReference type="InterPro" id="IPR000620">
    <property type="entry name" value="EamA_dom"/>
</dbReference>
<feature type="domain" description="EamA" evidence="7">
    <location>
        <begin position="156"/>
        <end position="295"/>
    </location>
</feature>
<feature type="domain" description="EamA" evidence="7">
    <location>
        <begin position="13"/>
        <end position="142"/>
    </location>
</feature>
<proteinExistence type="predicted"/>
<feature type="transmembrane region" description="Helical" evidence="6">
    <location>
        <begin position="41"/>
        <end position="59"/>
    </location>
</feature>
<dbReference type="PANTHER" id="PTHR42920:SF5">
    <property type="entry name" value="EAMA DOMAIN-CONTAINING PROTEIN"/>
    <property type="match status" value="1"/>
</dbReference>
<organism evidence="8 9">
    <name type="scientific">Variovorax ginsengisoli</name>
    <dbReference type="NCBI Taxonomy" id="363844"/>
    <lineage>
        <taxon>Bacteria</taxon>
        <taxon>Pseudomonadati</taxon>
        <taxon>Pseudomonadota</taxon>
        <taxon>Betaproteobacteria</taxon>
        <taxon>Burkholderiales</taxon>
        <taxon>Comamonadaceae</taxon>
        <taxon>Variovorax</taxon>
    </lineage>
</organism>
<keyword evidence="5 6" id="KW-0472">Membrane</keyword>
<evidence type="ECO:0000256" key="6">
    <source>
        <dbReference type="SAM" id="Phobius"/>
    </source>
</evidence>
<dbReference type="InterPro" id="IPR037185">
    <property type="entry name" value="EmrE-like"/>
</dbReference>
<dbReference type="Proteomes" id="UP001226867">
    <property type="component" value="Unassembled WGS sequence"/>
</dbReference>
<keyword evidence="9" id="KW-1185">Reference proteome</keyword>
<evidence type="ECO:0000256" key="4">
    <source>
        <dbReference type="ARBA" id="ARBA00022989"/>
    </source>
</evidence>
<keyword evidence="2" id="KW-1003">Cell membrane</keyword>
<feature type="transmembrane region" description="Helical" evidence="6">
    <location>
        <begin position="124"/>
        <end position="141"/>
    </location>
</feature>
<feature type="transmembrane region" description="Helical" evidence="6">
    <location>
        <begin position="97"/>
        <end position="117"/>
    </location>
</feature>
<feature type="transmembrane region" description="Helical" evidence="6">
    <location>
        <begin position="186"/>
        <end position="207"/>
    </location>
</feature>
<dbReference type="PANTHER" id="PTHR42920">
    <property type="entry name" value="OS03G0707200 PROTEIN-RELATED"/>
    <property type="match status" value="1"/>
</dbReference>